<evidence type="ECO:0000259" key="5">
    <source>
        <dbReference type="PROSITE" id="PS50011"/>
    </source>
</evidence>
<dbReference type="InterPro" id="IPR000719">
    <property type="entry name" value="Prot_kinase_dom"/>
</dbReference>
<keyword evidence="3" id="KW-0472">Membrane</keyword>
<evidence type="ECO:0000256" key="2">
    <source>
        <dbReference type="SAM" id="MobiDB-lite"/>
    </source>
</evidence>
<evidence type="ECO:0000256" key="4">
    <source>
        <dbReference type="SAM" id="SignalP"/>
    </source>
</evidence>
<name>A0A5K1UVN7_ENTHI</name>
<keyword evidence="6" id="KW-0418">Kinase</keyword>
<dbReference type="PROSITE" id="PS50011">
    <property type="entry name" value="PROTEIN_KINASE_DOM"/>
    <property type="match status" value="1"/>
</dbReference>
<feature type="domain" description="Protein kinase" evidence="5">
    <location>
        <begin position="565"/>
        <end position="826"/>
    </location>
</feature>
<dbReference type="PANTHER" id="PTHR45756:SF1">
    <property type="entry name" value="PROTEIN KINASE DOMAIN CONTAINING PROTEIN"/>
    <property type="match status" value="1"/>
</dbReference>
<dbReference type="AlphaFoldDB" id="A0A5K1UVN7"/>
<dbReference type="InterPro" id="IPR011009">
    <property type="entry name" value="Kinase-like_dom_sf"/>
</dbReference>
<dbReference type="Pfam" id="PF00069">
    <property type="entry name" value="Pkinase"/>
    <property type="match status" value="1"/>
</dbReference>
<gene>
    <name evidence="6" type="ORF">CL6EHI_135190</name>
</gene>
<dbReference type="Gene3D" id="1.10.510.10">
    <property type="entry name" value="Transferase(Phosphotransferase) domain 1"/>
    <property type="match status" value="1"/>
</dbReference>
<comment type="caution">
    <text evidence="6">The sequence shown here is derived from an EMBL/GenBank/DDBJ whole genome shotgun (WGS) entry which is preliminary data.</text>
</comment>
<reference evidence="6 7" key="1">
    <citation type="submission" date="2016-05" db="EMBL/GenBank/DDBJ databases">
        <title>First whole genome sequencing of Entamoeba histolytica HM1:IMSS-clone-6.</title>
        <authorList>
            <person name="Mukherjee Avik.K."/>
            <person name="Izumyama S."/>
            <person name="Nakada-Tsukui K."/>
            <person name="Nozaki T."/>
        </authorList>
    </citation>
    <scope>NUCLEOTIDE SEQUENCE [LARGE SCALE GENOMIC DNA]</scope>
    <source>
        <strain evidence="6 7">HM1:IMSS clone 6</strain>
    </source>
</reference>
<keyword evidence="4" id="KW-0732">Signal</keyword>
<sequence>MMLYLLFICYGLAAGLEKVDFTLNDKEYVIIDVQHNNIPQYISNVYAYRSKSSGNSITIVVDGEKETKKYQYQTSELKRLQIGFAKNNMYVLNNGNVDVFDLNSTISGVISHSYPLSNIDSYSPMTVITKEFVSYKPEVFIVLCQNNGLTVFNESFNVVDSTKHPCGNFSSYGYSYLMVRGGGDVELYTLNQGGKLSFYTNFEIKDSSSITFNYDMSIINEYDVVYSVISDKNKIQVNSPNNYAYPTFIDNVFINPKQFVNPINTQYVPMMSTYNSFLVIGGFGYSVGSIQRGGAVSVYFDNYLVSTKDRFKLIYSLVSNSSYDYMGYSVAMDSKTLYYGGKTNILLNGSATTVKVDVSKITAQYCTGTLCYCAPGYYYNSYMKTCLKQIGGVSSIIIAVICIFILILIIALISVLYKKWSRKHAKSFTIDGQSYPFTPLEELPFTFSTEVLTFGYEDGNKAPINRTLEQSLTITNNSTVNKQFDISLPTSYKFNIQTNVNNMSINAGEQGTVRFTITFLCTCSCNDDDIIAFAITEEGNEEPKFVYVTINVSTEESVFIDYKDVLISKKIDNGPNSETLLINYKDKSYAMKKFTTEFNEELMNVFRNKINSLIKLENEYLLPISFACIAPQNNCLINEYSIIGNLKNIYSMKESPKQLIWRCLLNAAQGIQYLHQRDIIHRDIKPENIIIFSTDYSMKICAKLTDYDLPNELIGSKQAAQLNQQIGQEIYFAPEGINNKEITSAYDIYSLAIVIVEAFDRKCPYSMLGSSWEVLEFVNKGKRVEISNNIPPTTASIIPKMWDQSPEKRCKINEVIDTLMNSEKELEESQQTMIDMSNDIVGSLLGDENTTPLQPIPTTSVTLTNEPEKVPSPTLIETSEANAADDLAASLLDSL</sequence>
<dbReference type="GO" id="GO:0004672">
    <property type="term" value="F:protein kinase activity"/>
    <property type="evidence" value="ECO:0007669"/>
    <property type="project" value="InterPro"/>
</dbReference>
<feature type="chain" id="PRO_5023937231" evidence="4">
    <location>
        <begin position="16"/>
        <end position="895"/>
    </location>
</feature>
<dbReference type="VEuPathDB" id="AmoebaDB:EHI_135190"/>
<keyword evidence="6" id="KW-0808">Transferase</keyword>
<organism evidence="6 7">
    <name type="scientific">Entamoeba histolytica</name>
    <dbReference type="NCBI Taxonomy" id="5759"/>
    <lineage>
        <taxon>Eukaryota</taxon>
        <taxon>Amoebozoa</taxon>
        <taxon>Evosea</taxon>
        <taxon>Archamoebae</taxon>
        <taxon>Mastigamoebida</taxon>
        <taxon>Entamoebidae</taxon>
        <taxon>Entamoeba</taxon>
    </lineage>
</organism>
<evidence type="ECO:0000313" key="7">
    <source>
        <dbReference type="Proteomes" id="UP000078387"/>
    </source>
</evidence>
<evidence type="ECO:0000256" key="1">
    <source>
        <dbReference type="SAM" id="Coils"/>
    </source>
</evidence>
<dbReference type="VEuPathDB" id="AmoebaDB:EHI7A_030790"/>
<feature type="transmembrane region" description="Helical" evidence="3">
    <location>
        <begin position="396"/>
        <end position="417"/>
    </location>
</feature>
<dbReference type="VEuPathDB" id="AmoebaDB:KM1_066510"/>
<proteinExistence type="predicted"/>
<feature type="region of interest" description="Disordered" evidence="2">
    <location>
        <begin position="844"/>
        <end position="873"/>
    </location>
</feature>
<dbReference type="Proteomes" id="UP000078387">
    <property type="component" value="Unassembled WGS sequence"/>
</dbReference>
<dbReference type="OMA" id="FTITMNC"/>
<evidence type="ECO:0000256" key="3">
    <source>
        <dbReference type="SAM" id="Phobius"/>
    </source>
</evidence>
<dbReference type="PROSITE" id="PS00108">
    <property type="entry name" value="PROTEIN_KINASE_ST"/>
    <property type="match status" value="1"/>
</dbReference>
<dbReference type="VEuPathDB" id="AmoebaDB:EHI5A_055370"/>
<dbReference type="SMART" id="SM00220">
    <property type="entry name" value="S_TKc"/>
    <property type="match status" value="1"/>
</dbReference>
<feature type="signal peptide" evidence="4">
    <location>
        <begin position="1"/>
        <end position="15"/>
    </location>
</feature>
<keyword evidence="1" id="KW-0175">Coiled coil</keyword>
<dbReference type="EMBL" id="BDEQ01000001">
    <property type="protein sequence ID" value="GAT94865.1"/>
    <property type="molecule type" value="Genomic_DNA"/>
</dbReference>
<dbReference type="PANTHER" id="PTHR45756">
    <property type="entry name" value="PALMITOYLTRANSFERASE"/>
    <property type="match status" value="1"/>
</dbReference>
<feature type="coiled-coil region" evidence="1">
    <location>
        <begin position="812"/>
        <end position="839"/>
    </location>
</feature>
<evidence type="ECO:0000313" key="6">
    <source>
        <dbReference type="EMBL" id="GAT94865.1"/>
    </source>
</evidence>
<dbReference type="InterPro" id="IPR053215">
    <property type="entry name" value="TKL_Ser/Thr_kinase"/>
</dbReference>
<dbReference type="VEuPathDB" id="AmoebaDB:EHI8A_028730"/>
<dbReference type="InterPro" id="IPR008271">
    <property type="entry name" value="Ser/Thr_kinase_AS"/>
</dbReference>
<dbReference type="SUPFAM" id="SSF56112">
    <property type="entry name" value="Protein kinase-like (PK-like)"/>
    <property type="match status" value="1"/>
</dbReference>
<protein>
    <submittedName>
        <fullName evidence="6">Protein kinase putative</fullName>
    </submittedName>
</protein>
<feature type="compositionally biased region" description="Polar residues" evidence="2">
    <location>
        <begin position="848"/>
        <end position="865"/>
    </location>
</feature>
<keyword evidence="3" id="KW-1133">Transmembrane helix</keyword>
<keyword evidence="3" id="KW-0812">Transmembrane</keyword>
<accession>A0A5K1UVN7</accession>
<dbReference type="GO" id="GO:0005524">
    <property type="term" value="F:ATP binding"/>
    <property type="evidence" value="ECO:0007669"/>
    <property type="project" value="InterPro"/>
</dbReference>